<dbReference type="EMBL" id="CAXAMM010042114">
    <property type="protein sequence ID" value="CAK9103049.1"/>
    <property type="molecule type" value="Genomic_DNA"/>
</dbReference>
<keyword evidence="3 4" id="KW-0949">S-adenosyl-L-methionine</keyword>
<dbReference type="InterPro" id="IPR050750">
    <property type="entry name" value="C5-MTase"/>
</dbReference>
<dbReference type="PROSITE" id="PS51679">
    <property type="entry name" value="SAM_MT_C5"/>
    <property type="match status" value="1"/>
</dbReference>
<gene>
    <name evidence="5" type="ORF">SCF082_LOCUS48145</name>
</gene>
<dbReference type="Proteomes" id="UP001642464">
    <property type="component" value="Unassembled WGS sequence"/>
</dbReference>
<protein>
    <submittedName>
        <fullName evidence="5">Cytosine-specific methyltransferase NlaX (M.NlaX)</fullName>
    </submittedName>
</protein>
<dbReference type="GO" id="GO:0008168">
    <property type="term" value="F:methyltransferase activity"/>
    <property type="evidence" value="ECO:0007669"/>
    <property type="project" value="UniProtKB-KW"/>
</dbReference>
<dbReference type="InterPro" id="IPR001525">
    <property type="entry name" value="C5_MeTfrase"/>
</dbReference>
<dbReference type="PANTHER" id="PTHR46098">
    <property type="entry name" value="TRNA (CYTOSINE(38)-C(5))-METHYLTRANSFERASE"/>
    <property type="match status" value="1"/>
</dbReference>
<comment type="similarity">
    <text evidence="4">Belongs to the class I-like SAM-binding methyltransferase superfamily. C5-methyltransferase family.</text>
</comment>
<evidence type="ECO:0000256" key="1">
    <source>
        <dbReference type="ARBA" id="ARBA00022603"/>
    </source>
</evidence>
<evidence type="ECO:0000256" key="3">
    <source>
        <dbReference type="ARBA" id="ARBA00022691"/>
    </source>
</evidence>
<evidence type="ECO:0000313" key="5">
    <source>
        <dbReference type="EMBL" id="CAK9103049.1"/>
    </source>
</evidence>
<keyword evidence="2 4" id="KW-0808">Transferase</keyword>
<accession>A0ABP0RQZ9</accession>
<keyword evidence="1 4" id="KW-0489">Methyltransferase</keyword>
<comment type="caution">
    <text evidence="5">The sequence shown here is derived from an EMBL/GenBank/DDBJ whole genome shotgun (WGS) entry which is preliminary data.</text>
</comment>
<dbReference type="PRINTS" id="PR00105">
    <property type="entry name" value="C5METTRFRASE"/>
</dbReference>
<evidence type="ECO:0000256" key="4">
    <source>
        <dbReference type="PROSITE-ProRule" id="PRU01016"/>
    </source>
</evidence>
<organism evidence="5 6">
    <name type="scientific">Durusdinium trenchii</name>
    <dbReference type="NCBI Taxonomy" id="1381693"/>
    <lineage>
        <taxon>Eukaryota</taxon>
        <taxon>Sar</taxon>
        <taxon>Alveolata</taxon>
        <taxon>Dinophyceae</taxon>
        <taxon>Suessiales</taxon>
        <taxon>Symbiodiniaceae</taxon>
        <taxon>Durusdinium</taxon>
    </lineage>
</organism>
<reference evidence="5 6" key="1">
    <citation type="submission" date="2024-02" db="EMBL/GenBank/DDBJ databases">
        <authorList>
            <person name="Chen Y."/>
            <person name="Shah S."/>
            <person name="Dougan E. K."/>
            <person name="Thang M."/>
            <person name="Chan C."/>
        </authorList>
    </citation>
    <scope>NUCLEOTIDE SEQUENCE [LARGE SCALE GENOMIC DNA]</scope>
</reference>
<dbReference type="Gene3D" id="3.40.50.150">
    <property type="entry name" value="Vaccinia Virus protein VP39"/>
    <property type="match status" value="1"/>
</dbReference>
<dbReference type="GO" id="GO:0032259">
    <property type="term" value="P:methylation"/>
    <property type="evidence" value="ECO:0007669"/>
    <property type="project" value="UniProtKB-KW"/>
</dbReference>
<proteinExistence type="inferred from homology"/>
<dbReference type="Pfam" id="PF00145">
    <property type="entry name" value="DNA_methylase"/>
    <property type="match status" value="1"/>
</dbReference>
<sequence>MVREVRLSSDFSGLDTVAWAFKYLGLPHRNVAACDINKASLQVLQHLEPEWLGSDVRQRQIDRMPPSDLHSFGAPCQSYSKSGKRARNECELGQLANYAIDYIEHHKPRMILMEQVPDIVSSEDYLLELLARLSRSGYSVNMQVLKSSDYGLPQERCRLYVIGIQRPVVEFLFPPPIPCPPLLSFVDVLPASEFKVLPEKGPRGGSTRLDNVSRHLQACVEEGVNPFERSVIITSGCSASRCNRMVDRCVTITRTEAQRQGLWCSTKGGFLDFDEMARLQGFWTGFLPWQDLGISDPQFGGLLGNAMSLNVVLNLIPPLLRSAGFVTENEFRKLAERARRYHPKTCRPD</sequence>
<dbReference type="InterPro" id="IPR029063">
    <property type="entry name" value="SAM-dependent_MTases_sf"/>
</dbReference>
<evidence type="ECO:0000313" key="6">
    <source>
        <dbReference type="Proteomes" id="UP001642464"/>
    </source>
</evidence>
<feature type="active site" evidence="4">
    <location>
        <position position="76"/>
    </location>
</feature>
<name>A0ABP0RQZ9_9DINO</name>
<evidence type="ECO:0000256" key="2">
    <source>
        <dbReference type="ARBA" id="ARBA00022679"/>
    </source>
</evidence>
<dbReference type="PANTHER" id="PTHR46098:SF1">
    <property type="entry name" value="TRNA (CYTOSINE(38)-C(5))-METHYLTRANSFERASE"/>
    <property type="match status" value="1"/>
</dbReference>
<keyword evidence="6" id="KW-1185">Reference proteome</keyword>
<dbReference type="SUPFAM" id="SSF53335">
    <property type="entry name" value="S-adenosyl-L-methionine-dependent methyltransferases"/>
    <property type="match status" value="1"/>
</dbReference>